<dbReference type="EMBL" id="CM017878">
    <property type="protein sequence ID" value="KAG1355138.1"/>
    <property type="molecule type" value="Genomic_DNA"/>
</dbReference>
<sequence>MVGRELVAGKAATLDLREVSARRTLHDVRQKGHTYVELRQVGKRSIFFCTLCLTECYNERVLSDHLNGSLHARRYTAAKITLFGSNPWPFSDGVLFFTNLYEDDPFLSAFYSQKSPIASEHSSGDKDEMHSSFTNSSIVNLSSADTAYGLNRTGGDTSIGADVDGQRSSSRAGGSDMARNGRDKTSNHDETDSCLTIPGVLLKEEVSNLNVRLLGIGHISCRILETNDVHGKITRMWCAWLGQGEGDGGDKWKSSPNCEFAIVNFSYTYGLGRNWPLDDPDPPASPGSVLEIDDTRRQRKKRKKSCLNQEKTTEDLPVGCVSPAQDCPGLDDSAADAPERLQTRLISSKTVRQELRKQKRLAAERACDICRQPMLPGKDVATLLNCKTGKLACSSRNTNGVSVSNGAFHLFHISCLIHWVLLCEMEILSNQSNNPKATRGRKGKATQKDRFSSVFCPDCHGTGIRIKGEELEKPDLSLSEMFHYKLKAIEGHKAWMKNPEILQTCSTGLHFPSESVDNSQEKVMPLKLLHFYRADA</sequence>
<name>A0A8K0IH92_COCNU</name>
<dbReference type="Proteomes" id="UP000797356">
    <property type="component" value="Chromosome 7"/>
</dbReference>
<evidence type="ECO:0008006" key="4">
    <source>
        <dbReference type="Google" id="ProtNLM"/>
    </source>
</evidence>
<accession>A0A8K0IH92</accession>
<keyword evidence="3" id="KW-1185">Reference proteome</keyword>
<dbReference type="AlphaFoldDB" id="A0A8K0IH92"/>
<evidence type="ECO:0000313" key="3">
    <source>
        <dbReference type="Proteomes" id="UP000797356"/>
    </source>
</evidence>
<dbReference type="OrthoDB" id="415696at2759"/>
<organism evidence="2 3">
    <name type="scientific">Cocos nucifera</name>
    <name type="common">Coconut palm</name>
    <dbReference type="NCBI Taxonomy" id="13894"/>
    <lineage>
        <taxon>Eukaryota</taxon>
        <taxon>Viridiplantae</taxon>
        <taxon>Streptophyta</taxon>
        <taxon>Embryophyta</taxon>
        <taxon>Tracheophyta</taxon>
        <taxon>Spermatophyta</taxon>
        <taxon>Magnoliopsida</taxon>
        <taxon>Liliopsida</taxon>
        <taxon>Arecaceae</taxon>
        <taxon>Arecoideae</taxon>
        <taxon>Cocoseae</taxon>
        <taxon>Attaleinae</taxon>
        <taxon>Cocos</taxon>
    </lineage>
</organism>
<gene>
    <name evidence="2" type="ORF">COCNU_07G012500</name>
</gene>
<proteinExistence type="predicted"/>
<reference evidence="2" key="1">
    <citation type="journal article" date="2017" name="Gigascience">
        <title>The genome draft of coconut (Cocos nucifera).</title>
        <authorList>
            <person name="Xiao Y."/>
            <person name="Xu P."/>
            <person name="Fan H."/>
            <person name="Baudouin L."/>
            <person name="Xia W."/>
            <person name="Bocs S."/>
            <person name="Xu J."/>
            <person name="Li Q."/>
            <person name="Guo A."/>
            <person name="Zhou L."/>
            <person name="Li J."/>
            <person name="Wu Y."/>
            <person name="Ma Z."/>
            <person name="Armero A."/>
            <person name="Issali A.E."/>
            <person name="Liu N."/>
            <person name="Peng M."/>
            <person name="Yang Y."/>
        </authorList>
    </citation>
    <scope>NUCLEOTIDE SEQUENCE</scope>
    <source>
        <tissue evidence="2">Spear leaf of Hainan Tall coconut</tissue>
    </source>
</reference>
<dbReference type="PANTHER" id="PTHR35497">
    <property type="entry name" value="ACYL-UDP-N-ACETYLGLUCOSAMINE O-ACYLTRANSFERASE"/>
    <property type="match status" value="1"/>
</dbReference>
<dbReference type="PANTHER" id="PTHR35497:SF1">
    <property type="entry name" value="ACYL-UDP-N-ACETYLGLUCOSAMINE O-ACYLTRANSFERASE"/>
    <property type="match status" value="1"/>
</dbReference>
<feature type="region of interest" description="Disordered" evidence="1">
    <location>
        <begin position="155"/>
        <end position="191"/>
    </location>
</feature>
<protein>
    <recommendedName>
        <fullName evidence="4">C2H2-type domain-containing protein</fullName>
    </recommendedName>
</protein>
<reference evidence="2" key="2">
    <citation type="submission" date="2019-07" db="EMBL/GenBank/DDBJ databases">
        <authorList>
            <person name="Yang Y."/>
            <person name="Bocs S."/>
            <person name="Baudouin L."/>
        </authorList>
    </citation>
    <scope>NUCLEOTIDE SEQUENCE</scope>
    <source>
        <tissue evidence="2">Spear leaf of Hainan Tall coconut</tissue>
    </source>
</reference>
<comment type="caution">
    <text evidence="2">The sequence shown here is derived from an EMBL/GenBank/DDBJ whole genome shotgun (WGS) entry which is preliminary data.</text>
</comment>
<evidence type="ECO:0000313" key="2">
    <source>
        <dbReference type="EMBL" id="KAG1355138.1"/>
    </source>
</evidence>
<evidence type="ECO:0000256" key="1">
    <source>
        <dbReference type="SAM" id="MobiDB-lite"/>
    </source>
</evidence>
<feature type="compositionally biased region" description="Basic and acidic residues" evidence="1">
    <location>
        <begin position="179"/>
        <end position="191"/>
    </location>
</feature>